<evidence type="ECO:0000256" key="8">
    <source>
        <dbReference type="SAM" id="Coils"/>
    </source>
</evidence>
<dbReference type="PANTHER" id="PTHR41523:SF8">
    <property type="entry name" value="ETHYLENE RESPONSE SENSOR PROTEIN"/>
    <property type="match status" value="1"/>
</dbReference>
<dbReference type="Gene3D" id="3.30.450.40">
    <property type="match status" value="1"/>
</dbReference>
<evidence type="ECO:0000256" key="7">
    <source>
        <dbReference type="ARBA" id="ARBA00022840"/>
    </source>
</evidence>
<sequence>MQTVSLGIAATGERVDDQLSRRYLALIADVAGRLLAAEQPATMVDELFAMIRDELRLDVFFNYRVEDGRLRLEAHGGLTPEQAEAGAELALGQAVCGCVARDRAPIHVTGVQGSADPLCDFVRDIGLDAYACTPLVYAGELLGTLGFGRRWADRFTQDELSFLHTLCHYVALAKHRLRAEAALRESVQAQERLLAELNHRVRNALQLGVSLVLLEVTGAEAGETAAALRLAAERVQVLAAAHRPLYRHAHPEEVDVESLLRSVLEQALDRAPRIAAEAGLSLPIERAVALALLLHELVLGQTECGLVLGRRRDAGGNHMLRIELHGSRRDGHASTAGGERMLRALTQQLRAVRATEGSVHVLELPLDHG</sequence>
<dbReference type="PANTHER" id="PTHR41523">
    <property type="entry name" value="TWO-COMPONENT SYSTEM SENSOR PROTEIN"/>
    <property type="match status" value="1"/>
</dbReference>
<keyword evidence="4" id="KW-0808">Transferase</keyword>
<dbReference type="EC" id="2.7.13.3" evidence="2"/>
<name>A0ABY4XAV4_9SPHN</name>
<dbReference type="EMBL" id="CP084930">
    <property type="protein sequence ID" value="USI74101.1"/>
    <property type="molecule type" value="Genomic_DNA"/>
</dbReference>
<evidence type="ECO:0000259" key="9">
    <source>
        <dbReference type="SMART" id="SM00065"/>
    </source>
</evidence>
<keyword evidence="7" id="KW-0067">ATP-binding</keyword>
<evidence type="ECO:0000256" key="1">
    <source>
        <dbReference type="ARBA" id="ARBA00000085"/>
    </source>
</evidence>
<keyword evidence="8" id="KW-0175">Coiled coil</keyword>
<dbReference type="Pfam" id="PF07568">
    <property type="entry name" value="HisKA_2"/>
    <property type="match status" value="1"/>
</dbReference>
<feature type="domain" description="GAF" evidence="9">
    <location>
        <begin position="39"/>
        <end position="184"/>
    </location>
</feature>
<evidence type="ECO:0000256" key="5">
    <source>
        <dbReference type="ARBA" id="ARBA00022741"/>
    </source>
</evidence>
<evidence type="ECO:0000256" key="2">
    <source>
        <dbReference type="ARBA" id="ARBA00012438"/>
    </source>
</evidence>
<protein>
    <recommendedName>
        <fullName evidence="2">histidine kinase</fullName>
        <ecNumber evidence="2">2.7.13.3</ecNumber>
    </recommendedName>
</protein>
<feature type="coiled-coil region" evidence="8">
    <location>
        <begin position="172"/>
        <end position="207"/>
    </location>
</feature>
<keyword evidence="6" id="KW-0418">Kinase</keyword>
<organism evidence="10 11">
    <name type="scientific">Sphingomonas morindae</name>
    <dbReference type="NCBI Taxonomy" id="1541170"/>
    <lineage>
        <taxon>Bacteria</taxon>
        <taxon>Pseudomonadati</taxon>
        <taxon>Pseudomonadota</taxon>
        <taxon>Alphaproteobacteria</taxon>
        <taxon>Sphingomonadales</taxon>
        <taxon>Sphingomonadaceae</taxon>
        <taxon>Sphingomonas</taxon>
    </lineage>
</organism>
<dbReference type="SMART" id="SM00065">
    <property type="entry name" value="GAF"/>
    <property type="match status" value="1"/>
</dbReference>
<dbReference type="InterPro" id="IPR029016">
    <property type="entry name" value="GAF-like_dom_sf"/>
</dbReference>
<proteinExistence type="predicted"/>
<evidence type="ECO:0000313" key="10">
    <source>
        <dbReference type="EMBL" id="USI74101.1"/>
    </source>
</evidence>
<keyword evidence="11" id="KW-1185">Reference proteome</keyword>
<dbReference type="Pfam" id="PF01590">
    <property type="entry name" value="GAF"/>
    <property type="match status" value="1"/>
</dbReference>
<evidence type="ECO:0000256" key="6">
    <source>
        <dbReference type="ARBA" id="ARBA00022777"/>
    </source>
</evidence>
<accession>A0ABY4XAV4</accession>
<gene>
    <name evidence="10" type="ORF">LHA26_06470</name>
</gene>
<evidence type="ECO:0000256" key="3">
    <source>
        <dbReference type="ARBA" id="ARBA00022553"/>
    </source>
</evidence>
<dbReference type="InterPro" id="IPR011495">
    <property type="entry name" value="Sig_transdc_His_kin_sub2_dim/P"/>
</dbReference>
<reference evidence="10" key="1">
    <citation type="journal article" date="2022" name="Toxins">
        <title>Genomic Analysis of Sphingopyxis sp. USTB-05 for Biodegrading Cyanobacterial Hepatotoxins.</title>
        <authorList>
            <person name="Liu C."/>
            <person name="Xu Q."/>
            <person name="Zhao Z."/>
            <person name="Zhang H."/>
            <person name="Liu X."/>
            <person name="Yin C."/>
            <person name="Liu Y."/>
            <person name="Yan H."/>
        </authorList>
    </citation>
    <scope>NUCLEOTIDE SEQUENCE</scope>
    <source>
        <strain evidence="10">NBD5</strain>
    </source>
</reference>
<keyword evidence="5" id="KW-0547">Nucleotide-binding</keyword>
<dbReference type="RefSeq" id="WP_252167907.1">
    <property type="nucleotide sequence ID" value="NZ_CP084930.1"/>
</dbReference>
<keyword evidence="3" id="KW-0597">Phosphoprotein</keyword>
<dbReference type="Proteomes" id="UP001056937">
    <property type="component" value="Chromosome 1"/>
</dbReference>
<evidence type="ECO:0000256" key="4">
    <source>
        <dbReference type="ARBA" id="ARBA00022679"/>
    </source>
</evidence>
<comment type="catalytic activity">
    <reaction evidence="1">
        <text>ATP + protein L-histidine = ADP + protein N-phospho-L-histidine.</text>
        <dbReference type="EC" id="2.7.13.3"/>
    </reaction>
</comment>
<dbReference type="InterPro" id="IPR003018">
    <property type="entry name" value="GAF"/>
</dbReference>
<dbReference type="SUPFAM" id="SSF55781">
    <property type="entry name" value="GAF domain-like"/>
    <property type="match status" value="1"/>
</dbReference>
<evidence type="ECO:0000313" key="11">
    <source>
        <dbReference type="Proteomes" id="UP001056937"/>
    </source>
</evidence>